<evidence type="ECO:0000259" key="7">
    <source>
        <dbReference type="Pfam" id="PF22692"/>
    </source>
</evidence>
<reference evidence="8 9" key="1">
    <citation type="submission" date="2024-02" db="EMBL/GenBank/DDBJ databases">
        <title>Seven novel Bacillus-like species.</title>
        <authorList>
            <person name="Liu G."/>
        </authorList>
    </citation>
    <scope>NUCLEOTIDE SEQUENCE [LARGE SCALE GENOMIC DNA]</scope>
    <source>
        <strain evidence="8 9">FJAT-52991</strain>
    </source>
</reference>
<dbReference type="InterPro" id="IPR010930">
    <property type="entry name" value="Flg_bb/hook_C_dom"/>
</dbReference>
<comment type="similarity">
    <text evidence="2 4">Belongs to the flagella basal body rod proteins family.</text>
</comment>
<protein>
    <recommendedName>
        <fullName evidence="4">Flagellar hook protein FlgE</fullName>
    </recommendedName>
</protein>
<organism evidence="8 9">
    <name type="scientific">Bacillus kandeliae</name>
    <dbReference type="NCBI Taxonomy" id="3129297"/>
    <lineage>
        <taxon>Bacteria</taxon>
        <taxon>Bacillati</taxon>
        <taxon>Bacillota</taxon>
        <taxon>Bacilli</taxon>
        <taxon>Bacillales</taxon>
        <taxon>Bacillaceae</taxon>
        <taxon>Bacillus</taxon>
    </lineage>
</organism>
<accession>A0ABZ2N9H5</accession>
<evidence type="ECO:0000313" key="9">
    <source>
        <dbReference type="Proteomes" id="UP001387364"/>
    </source>
</evidence>
<keyword evidence="8" id="KW-0966">Cell projection</keyword>
<gene>
    <name evidence="8" type="primary">flgG</name>
    <name evidence="8" type="ORF">WDJ61_06845</name>
</gene>
<dbReference type="Pfam" id="PF00460">
    <property type="entry name" value="Flg_bb_rod"/>
    <property type="match status" value="1"/>
</dbReference>
<keyword evidence="9" id="KW-1185">Reference proteome</keyword>
<keyword evidence="8" id="KW-0969">Cilium</keyword>
<evidence type="ECO:0000256" key="4">
    <source>
        <dbReference type="RuleBase" id="RU362116"/>
    </source>
</evidence>
<comment type="subcellular location">
    <subcellularLocation>
        <location evidence="1 4">Bacterial flagellum basal body</location>
    </subcellularLocation>
</comment>
<evidence type="ECO:0000259" key="5">
    <source>
        <dbReference type="Pfam" id="PF00460"/>
    </source>
</evidence>
<evidence type="ECO:0000259" key="6">
    <source>
        <dbReference type="Pfam" id="PF06429"/>
    </source>
</evidence>
<dbReference type="InterPro" id="IPR019776">
    <property type="entry name" value="Flagellar_basal_body_rod_CS"/>
</dbReference>
<dbReference type="NCBIfam" id="NF009278">
    <property type="entry name" value="PRK12636.1"/>
    <property type="match status" value="1"/>
</dbReference>
<dbReference type="Proteomes" id="UP001387364">
    <property type="component" value="Chromosome"/>
</dbReference>
<dbReference type="NCBIfam" id="TIGR03506">
    <property type="entry name" value="FlgEFG_subfam"/>
    <property type="match status" value="2"/>
</dbReference>
<dbReference type="PROSITE" id="PS00588">
    <property type="entry name" value="FLAGELLA_BB_ROD"/>
    <property type="match status" value="1"/>
</dbReference>
<feature type="domain" description="Flagellar basal body rod protein N-terminal" evidence="5">
    <location>
        <begin position="5"/>
        <end position="35"/>
    </location>
</feature>
<evidence type="ECO:0000256" key="3">
    <source>
        <dbReference type="ARBA" id="ARBA00023143"/>
    </source>
</evidence>
<dbReference type="InterPro" id="IPR053967">
    <property type="entry name" value="LlgE_F_G-like_D1"/>
</dbReference>
<feature type="domain" description="Flagellar basal-body/hook protein C-terminal" evidence="6">
    <location>
        <begin position="233"/>
        <end position="277"/>
    </location>
</feature>
<evidence type="ECO:0000256" key="2">
    <source>
        <dbReference type="ARBA" id="ARBA00009677"/>
    </source>
</evidence>
<dbReference type="EMBL" id="CP147404">
    <property type="protein sequence ID" value="WXB94338.1"/>
    <property type="molecule type" value="Genomic_DNA"/>
</dbReference>
<dbReference type="Pfam" id="PF22692">
    <property type="entry name" value="LlgE_F_G_D1"/>
    <property type="match status" value="1"/>
</dbReference>
<keyword evidence="8" id="KW-0282">Flagellum</keyword>
<dbReference type="InterPro" id="IPR001444">
    <property type="entry name" value="Flag_bb_rod_N"/>
</dbReference>
<dbReference type="InterPro" id="IPR020013">
    <property type="entry name" value="Flagellar_FlgE/F/G"/>
</dbReference>
<evidence type="ECO:0000256" key="1">
    <source>
        <dbReference type="ARBA" id="ARBA00004117"/>
    </source>
</evidence>
<feature type="domain" description="Flagellar hook protein FlgE/F/G-like D1" evidence="7">
    <location>
        <begin position="96"/>
        <end position="175"/>
    </location>
</feature>
<dbReference type="InterPro" id="IPR037925">
    <property type="entry name" value="FlgE/F/G-like"/>
</dbReference>
<proteinExistence type="inferred from homology"/>
<sequence length="280" mass="30011">MLRSMYSGISGMSNFQKKLDVIGNNISNVNTYGFKKGRTTFKDVWSQQITGAAPRQVFKGGVNPKQAGLGVQLSAINNIHTQGSLQTTGRALDLSISGEGFFMVGKGENGTITDKKYTRSGNFYLDQNGHVVNSDGDYLIKAVPNPANPLTAILYIPVTIPPTAQNVSIGKDGTIGYTDQNGNNVVEGVIPLAKFSNPEGLEKSGSNAFVETANSGEPIYSWPGEDGTGTIVSGALEMSNVDLSEELTEMITAQRGFQANTRIISTSDEIMQEIANLRKF</sequence>
<evidence type="ECO:0000313" key="8">
    <source>
        <dbReference type="EMBL" id="WXB94338.1"/>
    </source>
</evidence>
<comment type="function">
    <text evidence="4">A flexible structure which links the flagellar filament to the drive apparatus in the basal body.</text>
</comment>
<name>A0ABZ2N9H5_9BACI</name>
<dbReference type="RefSeq" id="WP_338754007.1">
    <property type="nucleotide sequence ID" value="NZ_CP147404.1"/>
</dbReference>
<dbReference type="SUPFAM" id="SSF117143">
    <property type="entry name" value="Flagellar hook protein flgE"/>
    <property type="match status" value="1"/>
</dbReference>
<keyword evidence="3 4" id="KW-0975">Bacterial flagellum</keyword>
<dbReference type="PANTHER" id="PTHR30435:SF1">
    <property type="entry name" value="FLAGELLAR HOOK PROTEIN FLGE"/>
    <property type="match status" value="1"/>
</dbReference>
<dbReference type="PANTHER" id="PTHR30435">
    <property type="entry name" value="FLAGELLAR PROTEIN"/>
    <property type="match status" value="1"/>
</dbReference>
<dbReference type="Pfam" id="PF06429">
    <property type="entry name" value="Flg_bbr_C"/>
    <property type="match status" value="1"/>
</dbReference>